<protein>
    <submittedName>
        <fullName evidence="1">Uncharacterized protein</fullName>
    </submittedName>
</protein>
<proteinExistence type="predicted"/>
<feature type="non-terminal residue" evidence="1">
    <location>
        <position position="47"/>
    </location>
</feature>
<gene>
    <name evidence="1" type="primary">Nfu_g_1_025680</name>
</gene>
<reference evidence="1" key="2">
    <citation type="submission" date="2016-06" db="EMBL/GenBank/DDBJ databases">
        <title>The genome of a short-lived fish provides insights into sex chromosome evolution and the genetic control of aging.</title>
        <authorList>
            <person name="Reichwald K."/>
            <person name="Felder M."/>
            <person name="Petzold A."/>
            <person name="Koch P."/>
            <person name="Groth M."/>
            <person name="Platzer M."/>
        </authorList>
    </citation>
    <scope>NUCLEOTIDE SEQUENCE</scope>
    <source>
        <tissue evidence="1">Brain</tissue>
    </source>
</reference>
<sequence length="47" mass="5496">LQFIAVTDLSGQMLLIQRRLVFCSRMKPGFSLFRADGRQYSATWHSY</sequence>
<evidence type="ECO:0000313" key="1">
    <source>
        <dbReference type="EMBL" id="SBR91756.1"/>
    </source>
</evidence>
<name>A0A1A8QE13_9TELE</name>
<dbReference type="EMBL" id="HAEH01011250">
    <property type="protein sequence ID" value="SBR91756.1"/>
    <property type="molecule type" value="Transcribed_RNA"/>
</dbReference>
<dbReference type="EMBL" id="HAEI01000485">
    <property type="protein sequence ID" value="SBR71949.1"/>
    <property type="molecule type" value="Transcribed_RNA"/>
</dbReference>
<organism evidence="1">
    <name type="scientific">Nothobranchius rachovii</name>
    <name type="common">bluefin notho</name>
    <dbReference type="NCBI Taxonomy" id="451742"/>
    <lineage>
        <taxon>Eukaryota</taxon>
        <taxon>Metazoa</taxon>
        <taxon>Chordata</taxon>
        <taxon>Craniata</taxon>
        <taxon>Vertebrata</taxon>
        <taxon>Euteleostomi</taxon>
        <taxon>Actinopterygii</taxon>
        <taxon>Neopterygii</taxon>
        <taxon>Teleostei</taxon>
        <taxon>Neoteleostei</taxon>
        <taxon>Acanthomorphata</taxon>
        <taxon>Ovalentaria</taxon>
        <taxon>Atherinomorphae</taxon>
        <taxon>Cyprinodontiformes</taxon>
        <taxon>Nothobranchiidae</taxon>
        <taxon>Nothobranchius</taxon>
    </lineage>
</organism>
<feature type="non-terminal residue" evidence="1">
    <location>
        <position position="1"/>
    </location>
</feature>
<dbReference type="AlphaFoldDB" id="A0A1A8QE13"/>
<reference evidence="1" key="1">
    <citation type="submission" date="2016-05" db="EMBL/GenBank/DDBJ databases">
        <authorList>
            <person name="Lavstsen T."/>
            <person name="Jespersen J.S."/>
        </authorList>
    </citation>
    <scope>NUCLEOTIDE SEQUENCE</scope>
    <source>
        <tissue evidence="1">Brain</tissue>
    </source>
</reference>
<accession>A0A1A8QE13</accession>